<organism evidence="2 3">
    <name type="scientific">Aureobasidium namibiae CBS 147.97</name>
    <dbReference type="NCBI Taxonomy" id="1043004"/>
    <lineage>
        <taxon>Eukaryota</taxon>
        <taxon>Fungi</taxon>
        <taxon>Dikarya</taxon>
        <taxon>Ascomycota</taxon>
        <taxon>Pezizomycotina</taxon>
        <taxon>Dothideomycetes</taxon>
        <taxon>Dothideomycetidae</taxon>
        <taxon>Dothideales</taxon>
        <taxon>Saccotheciaceae</taxon>
        <taxon>Aureobasidium</taxon>
    </lineage>
</organism>
<dbReference type="PANTHER" id="PTHR36578:SF2">
    <property type="entry name" value="PA14 DOMAIN-CONTAINING PROTEIN"/>
    <property type="match status" value="1"/>
</dbReference>
<dbReference type="RefSeq" id="XP_013423675.1">
    <property type="nucleotide sequence ID" value="XM_013568221.1"/>
</dbReference>
<dbReference type="OrthoDB" id="271448at2759"/>
<dbReference type="GeneID" id="25412224"/>
<feature type="signal peptide" evidence="1">
    <location>
        <begin position="1"/>
        <end position="16"/>
    </location>
</feature>
<feature type="chain" id="PRO_5001701421" description="Apple domain-containing protein" evidence="1">
    <location>
        <begin position="17"/>
        <end position="299"/>
    </location>
</feature>
<dbReference type="Proteomes" id="UP000027730">
    <property type="component" value="Unassembled WGS sequence"/>
</dbReference>
<dbReference type="STRING" id="1043004.A0A074WDI6"/>
<proteinExistence type="predicted"/>
<accession>A0A074WDI6</accession>
<evidence type="ECO:0000313" key="2">
    <source>
        <dbReference type="EMBL" id="KEQ69599.1"/>
    </source>
</evidence>
<dbReference type="HOGENOM" id="CLU_022878_0_1_1"/>
<reference evidence="2 3" key="1">
    <citation type="journal article" date="2014" name="BMC Genomics">
        <title>Genome sequencing of four Aureobasidium pullulans varieties: biotechnological potential, stress tolerance, and description of new species.</title>
        <authorList>
            <person name="Gostin Ar C."/>
            <person name="Ohm R.A."/>
            <person name="Kogej T."/>
            <person name="Sonjak S."/>
            <person name="Turk M."/>
            <person name="Zajc J."/>
            <person name="Zalar P."/>
            <person name="Grube M."/>
            <person name="Sun H."/>
            <person name="Han J."/>
            <person name="Sharma A."/>
            <person name="Chiniquy J."/>
            <person name="Ngan C.Y."/>
            <person name="Lipzen A."/>
            <person name="Barry K."/>
            <person name="Grigoriev I.V."/>
            <person name="Gunde-Cimerman N."/>
        </authorList>
    </citation>
    <scope>NUCLEOTIDE SEQUENCE [LARGE SCALE GENOMIC DNA]</scope>
    <source>
        <strain evidence="2 3">CBS 147.97</strain>
    </source>
</reference>
<dbReference type="EMBL" id="KL584721">
    <property type="protein sequence ID" value="KEQ69599.1"/>
    <property type="molecule type" value="Genomic_DNA"/>
</dbReference>
<dbReference type="PANTHER" id="PTHR36578">
    <property type="entry name" value="CHROMOSOME 15, WHOLE GENOME SHOTGUN SEQUENCE"/>
    <property type="match status" value="1"/>
</dbReference>
<evidence type="ECO:0000256" key="1">
    <source>
        <dbReference type="SAM" id="SignalP"/>
    </source>
</evidence>
<keyword evidence="3" id="KW-1185">Reference proteome</keyword>
<evidence type="ECO:0008006" key="4">
    <source>
        <dbReference type="Google" id="ProtNLM"/>
    </source>
</evidence>
<gene>
    <name evidence="2" type="ORF">M436DRAFT_55896</name>
</gene>
<name>A0A074WDI6_9PEZI</name>
<sequence length="299" mass="31334">MLFATLPLFFAATALASPLRQHEHFFKRACATGPDTAADFLAWPAYSAAANNASTPLGYTNTFTDLHASSNADGYAGYTTLSTYDVSSCAARCSASSDCHAFNIFYERSPISSSPSSFNSSCTSTATIKCVFWNGAVTTANARNTGSTPNGFKVVIAGSNGYVLNTVNAPSGYTSPIYLNNAAIQAPLNCVGKDTYLGFQIFTGAFDAQKCADACSGQAAYSLAHPPADGSAPKTCKFFNTFQELKNGVVVDQKCVLYSESWGKGVAKNTGFAYGGDKFTVGLSYAYSNATDAGVCVKA</sequence>
<evidence type="ECO:0000313" key="3">
    <source>
        <dbReference type="Proteomes" id="UP000027730"/>
    </source>
</evidence>
<dbReference type="AlphaFoldDB" id="A0A074WDI6"/>
<protein>
    <recommendedName>
        <fullName evidence="4">Apple domain-containing protein</fullName>
    </recommendedName>
</protein>
<keyword evidence="1" id="KW-0732">Signal</keyword>